<feature type="region of interest" description="Disordered" evidence="1">
    <location>
        <begin position="70"/>
        <end position="93"/>
    </location>
</feature>
<evidence type="ECO:0000256" key="2">
    <source>
        <dbReference type="SAM" id="Phobius"/>
    </source>
</evidence>
<gene>
    <name evidence="3" type="ORF">QJS04_geneDACA012030</name>
</gene>
<protein>
    <submittedName>
        <fullName evidence="3">Uncharacterized protein</fullName>
    </submittedName>
</protein>
<keyword evidence="2" id="KW-0472">Membrane</keyword>
<accession>A0AAV9BD82</accession>
<dbReference type="Proteomes" id="UP001179952">
    <property type="component" value="Unassembled WGS sequence"/>
</dbReference>
<sequence>MLMLTIHMLEKNFFTFFINASMQQVPGGTIHSERPIAPSVLVITIVIIVLLLVGASVGLFLWWWRSGRGDGQRHLTAPARAEAGEGPEGGADA</sequence>
<evidence type="ECO:0000313" key="3">
    <source>
        <dbReference type="EMBL" id="KAK1274281.1"/>
    </source>
</evidence>
<dbReference type="EMBL" id="JAUJYN010000004">
    <property type="protein sequence ID" value="KAK1274281.1"/>
    <property type="molecule type" value="Genomic_DNA"/>
</dbReference>
<keyword evidence="2" id="KW-1133">Transmembrane helix</keyword>
<comment type="caution">
    <text evidence="3">The sequence shown here is derived from an EMBL/GenBank/DDBJ whole genome shotgun (WGS) entry which is preliminary data.</text>
</comment>
<evidence type="ECO:0000313" key="4">
    <source>
        <dbReference type="Proteomes" id="UP001179952"/>
    </source>
</evidence>
<reference evidence="3" key="2">
    <citation type="submission" date="2023-06" db="EMBL/GenBank/DDBJ databases">
        <authorList>
            <person name="Ma L."/>
            <person name="Liu K.-W."/>
            <person name="Li Z."/>
            <person name="Hsiao Y.-Y."/>
            <person name="Qi Y."/>
            <person name="Fu T."/>
            <person name="Tang G."/>
            <person name="Zhang D."/>
            <person name="Sun W.-H."/>
            <person name="Liu D.-K."/>
            <person name="Li Y."/>
            <person name="Chen G.-Z."/>
            <person name="Liu X.-D."/>
            <person name="Liao X.-Y."/>
            <person name="Jiang Y.-T."/>
            <person name="Yu X."/>
            <person name="Hao Y."/>
            <person name="Huang J."/>
            <person name="Zhao X.-W."/>
            <person name="Ke S."/>
            <person name="Chen Y.-Y."/>
            <person name="Wu W.-L."/>
            <person name="Hsu J.-L."/>
            <person name="Lin Y.-F."/>
            <person name="Huang M.-D."/>
            <person name="Li C.-Y."/>
            <person name="Huang L."/>
            <person name="Wang Z.-W."/>
            <person name="Zhao X."/>
            <person name="Zhong W.-Y."/>
            <person name="Peng D.-H."/>
            <person name="Ahmad S."/>
            <person name="Lan S."/>
            <person name="Zhang J.-S."/>
            <person name="Tsai W.-C."/>
            <person name="Van De Peer Y."/>
            <person name="Liu Z.-J."/>
        </authorList>
    </citation>
    <scope>NUCLEOTIDE SEQUENCE</scope>
    <source>
        <strain evidence="3">SCP</strain>
        <tissue evidence="3">Leaves</tissue>
    </source>
</reference>
<reference evidence="3" key="1">
    <citation type="journal article" date="2023" name="Nat. Commun.">
        <title>Diploid and tetraploid genomes of Acorus and the evolution of monocots.</title>
        <authorList>
            <person name="Ma L."/>
            <person name="Liu K.W."/>
            <person name="Li Z."/>
            <person name="Hsiao Y.Y."/>
            <person name="Qi Y."/>
            <person name="Fu T."/>
            <person name="Tang G.D."/>
            <person name="Zhang D."/>
            <person name="Sun W.H."/>
            <person name="Liu D.K."/>
            <person name="Li Y."/>
            <person name="Chen G.Z."/>
            <person name="Liu X.D."/>
            <person name="Liao X.Y."/>
            <person name="Jiang Y.T."/>
            <person name="Yu X."/>
            <person name="Hao Y."/>
            <person name="Huang J."/>
            <person name="Zhao X.W."/>
            <person name="Ke S."/>
            <person name="Chen Y.Y."/>
            <person name="Wu W.L."/>
            <person name="Hsu J.L."/>
            <person name="Lin Y.F."/>
            <person name="Huang M.D."/>
            <person name="Li C.Y."/>
            <person name="Huang L."/>
            <person name="Wang Z.W."/>
            <person name="Zhao X."/>
            <person name="Zhong W.Y."/>
            <person name="Peng D.H."/>
            <person name="Ahmad S."/>
            <person name="Lan S."/>
            <person name="Zhang J.S."/>
            <person name="Tsai W.C."/>
            <person name="Van de Peer Y."/>
            <person name="Liu Z.J."/>
        </authorList>
    </citation>
    <scope>NUCLEOTIDE SEQUENCE</scope>
    <source>
        <strain evidence="3">SCP</strain>
    </source>
</reference>
<dbReference type="AlphaFoldDB" id="A0AAV9BD82"/>
<feature type="transmembrane region" description="Helical" evidence="2">
    <location>
        <begin position="40"/>
        <end position="64"/>
    </location>
</feature>
<organism evidence="3 4">
    <name type="scientific">Acorus gramineus</name>
    <name type="common">Dwarf sweet flag</name>
    <dbReference type="NCBI Taxonomy" id="55184"/>
    <lineage>
        <taxon>Eukaryota</taxon>
        <taxon>Viridiplantae</taxon>
        <taxon>Streptophyta</taxon>
        <taxon>Embryophyta</taxon>
        <taxon>Tracheophyta</taxon>
        <taxon>Spermatophyta</taxon>
        <taxon>Magnoliopsida</taxon>
        <taxon>Liliopsida</taxon>
        <taxon>Acoraceae</taxon>
        <taxon>Acorus</taxon>
    </lineage>
</organism>
<keyword evidence="4" id="KW-1185">Reference proteome</keyword>
<name>A0AAV9BD82_ACOGR</name>
<evidence type="ECO:0000256" key="1">
    <source>
        <dbReference type="SAM" id="MobiDB-lite"/>
    </source>
</evidence>
<proteinExistence type="predicted"/>
<keyword evidence="2" id="KW-0812">Transmembrane</keyword>